<keyword evidence="1" id="KW-0472">Membrane</keyword>
<accession>A0A3P8GUH1</accession>
<protein>
    <submittedName>
        <fullName evidence="2">Uncharacterized protein</fullName>
    </submittedName>
</protein>
<dbReference type="Proteomes" id="UP000269396">
    <property type="component" value="Unassembled WGS sequence"/>
</dbReference>
<reference evidence="2 3" key="1">
    <citation type="submission" date="2018-11" db="EMBL/GenBank/DDBJ databases">
        <authorList>
            <consortium name="Pathogen Informatics"/>
        </authorList>
    </citation>
    <scope>NUCLEOTIDE SEQUENCE [LARGE SCALE GENOMIC DNA]</scope>
    <source>
        <strain>Denwood</strain>
        <strain evidence="3">Zambia</strain>
    </source>
</reference>
<keyword evidence="3" id="KW-1185">Reference proteome</keyword>
<organism evidence="2 3">
    <name type="scientific">Schistosoma mattheei</name>
    <dbReference type="NCBI Taxonomy" id="31246"/>
    <lineage>
        <taxon>Eukaryota</taxon>
        <taxon>Metazoa</taxon>
        <taxon>Spiralia</taxon>
        <taxon>Lophotrochozoa</taxon>
        <taxon>Platyhelminthes</taxon>
        <taxon>Trematoda</taxon>
        <taxon>Digenea</taxon>
        <taxon>Strigeidida</taxon>
        <taxon>Schistosomatoidea</taxon>
        <taxon>Schistosomatidae</taxon>
        <taxon>Schistosoma</taxon>
    </lineage>
</organism>
<dbReference type="EMBL" id="UZAL01028048">
    <property type="protein sequence ID" value="VDP38043.1"/>
    <property type="molecule type" value="Genomic_DNA"/>
</dbReference>
<keyword evidence="1" id="KW-1133">Transmembrane helix</keyword>
<feature type="transmembrane region" description="Helical" evidence="1">
    <location>
        <begin position="12"/>
        <end position="29"/>
    </location>
</feature>
<evidence type="ECO:0000313" key="3">
    <source>
        <dbReference type="Proteomes" id="UP000269396"/>
    </source>
</evidence>
<name>A0A3P8GUH1_9TREM</name>
<evidence type="ECO:0000313" key="2">
    <source>
        <dbReference type="EMBL" id="VDP38043.1"/>
    </source>
</evidence>
<sequence>MEDIVTQQLFPLELYLFLLTELLIFLNDVKVDYK</sequence>
<dbReference type="AlphaFoldDB" id="A0A3P8GUH1"/>
<evidence type="ECO:0000256" key="1">
    <source>
        <dbReference type="SAM" id="Phobius"/>
    </source>
</evidence>
<keyword evidence="1" id="KW-0812">Transmembrane</keyword>
<gene>
    <name evidence="2" type="ORF">SMTD_LOCUS7197</name>
</gene>
<proteinExistence type="predicted"/>